<name>A0A8H8UD47_9HELO</name>
<dbReference type="CDD" id="cd20071">
    <property type="entry name" value="SET_SMYD"/>
    <property type="match status" value="1"/>
</dbReference>
<evidence type="ECO:0000313" key="4">
    <source>
        <dbReference type="Proteomes" id="UP000462212"/>
    </source>
</evidence>
<dbReference type="EMBL" id="QGMJ01000061">
    <property type="protein sequence ID" value="TVY43601.1"/>
    <property type="molecule type" value="Genomic_DNA"/>
</dbReference>
<proteinExistence type="predicted"/>
<organism evidence="3 4">
    <name type="scientific">Lachnellula subtilissima</name>
    <dbReference type="NCBI Taxonomy" id="602034"/>
    <lineage>
        <taxon>Eukaryota</taxon>
        <taxon>Fungi</taxon>
        <taxon>Dikarya</taxon>
        <taxon>Ascomycota</taxon>
        <taxon>Pezizomycotina</taxon>
        <taxon>Leotiomycetes</taxon>
        <taxon>Helotiales</taxon>
        <taxon>Lachnaceae</taxon>
        <taxon>Lachnellula</taxon>
    </lineage>
</organism>
<dbReference type="PROSITE" id="PS50280">
    <property type="entry name" value="SET"/>
    <property type="match status" value="1"/>
</dbReference>
<comment type="caution">
    <text evidence="3">The sequence shown here is derived from an EMBL/GenBank/DDBJ whole genome shotgun (WGS) entry which is preliminary data.</text>
</comment>
<dbReference type="Pfam" id="PF00856">
    <property type="entry name" value="SET"/>
    <property type="match status" value="1"/>
</dbReference>
<evidence type="ECO:0000256" key="1">
    <source>
        <dbReference type="SAM" id="SignalP"/>
    </source>
</evidence>
<protein>
    <submittedName>
        <fullName evidence="3">SET domain-containing protein</fullName>
    </submittedName>
</protein>
<dbReference type="PANTHER" id="PTHR47332">
    <property type="entry name" value="SET DOMAIN-CONTAINING PROTEIN 5"/>
    <property type="match status" value="1"/>
</dbReference>
<sequence>MAAPKLVLSARFQVLYLLAVLLGYTSACDGVCSQEIIGALQGVGGSDLLQPASNCANNSDNDLNFPDSMAEFGEPAMVEGKADIARASVPVYDVRPAPGKGLGVFAKHHLKRGTPILIEEPAFSVPLPTEMVPGQGFKIEHMIAGIEAGFESLLPDQKEEYLNLHEFHPSEGNSNLLMTIFTTNAYTMDDEHVGIFPKIARINHSCKPNTLNWWSVKTRRRIMYTSRDIEKGEEITVSYIPLLKTTMARQHRLKQYGFTCDCSACKSSEGDKRRVRMSDALDYLEQKQFSPTKKLSIKEKRINKSVNLVNMLEAEGLPDYLAQAYHFAAVFNQQGGHLREAREWAMKELEMLQLAERGSEESLKAMEYLKNLNT</sequence>
<evidence type="ECO:0000259" key="2">
    <source>
        <dbReference type="PROSITE" id="PS50280"/>
    </source>
</evidence>
<feature type="chain" id="PRO_5034569288" evidence="1">
    <location>
        <begin position="28"/>
        <end position="374"/>
    </location>
</feature>
<reference evidence="3 4" key="1">
    <citation type="submission" date="2018-05" db="EMBL/GenBank/DDBJ databases">
        <title>Genome sequencing and assembly of the regulated plant pathogen Lachnellula willkommii and related sister species for the development of diagnostic species identification markers.</title>
        <authorList>
            <person name="Giroux E."/>
            <person name="Bilodeau G."/>
        </authorList>
    </citation>
    <scope>NUCLEOTIDE SEQUENCE [LARGE SCALE GENOMIC DNA]</scope>
    <source>
        <strain evidence="3 4">CBS 197.66</strain>
    </source>
</reference>
<dbReference type="Proteomes" id="UP000462212">
    <property type="component" value="Unassembled WGS sequence"/>
</dbReference>
<evidence type="ECO:0000313" key="3">
    <source>
        <dbReference type="EMBL" id="TVY43601.1"/>
    </source>
</evidence>
<dbReference type="InterPro" id="IPR053185">
    <property type="entry name" value="SET_domain_protein"/>
</dbReference>
<accession>A0A8H8UD47</accession>
<feature type="signal peptide" evidence="1">
    <location>
        <begin position="1"/>
        <end position="27"/>
    </location>
</feature>
<dbReference type="Gene3D" id="2.170.270.10">
    <property type="entry name" value="SET domain"/>
    <property type="match status" value="1"/>
</dbReference>
<dbReference type="InterPro" id="IPR001214">
    <property type="entry name" value="SET_dom"/>
</dbReference>
<dbReference type="PANTHER" id="PTHR47332:SF4">
    <property type="entry name" value="SET DOMAIN-CONTAINING PROTEIN 5"/>
    <property type="match status" value="1"/>
</dbReference>
<dbReference type="SMART" id="SM00317">
    <property type="entry name" value="SET"/>
    <property type="match status" value="1"/>
</dbReference>
<gene>
    <name evidence="3" type="primary">set5_0</name>
    <name evidence="3" type="ORF">LSUB1_G000524</name>
</gene>
<dbReference type="OrthoDB" id="265717at2759"/>
<keyword evidence="4" id="KW-1185">Reference proteome</keyword>
<keyword evidence="1" id="KW-0732">Signal</keyword>
<dbReference type="AlphaFoldDB" id="A0A8H8UD47"/>
<feature type="domain" description="SET" evidence="2">
    <location>
        <begin position="87"/>
        <end position="240"/>
    </location>
</feature>
<dbReference type="InterPro" id="IPR046341">
    <property type="entry name" value="SET_dom_sf"/>
</dbReference>
<dbReference type="SUPFAM" id="SSF82199">
    <property type="entry name" value="SET domain"/>
    <property type="match status" value="1"/>
</dbReference>